<evidence type="ECO:0000259" key="1">
    <source>
        <dbReference type="PROSITE" id="PS50112"/>
    </source>
</evidence>
<dbReference type="InterPro" id="IPR013767">
    <property type="entry name" value="PAS_fold"/>
</dbReference>
<sequence length="143" mass="15997">LKEDDEEEKITVDSTFDADTSQKFMDVADGFLLLVTSTGKVVYVTDAIETSFGHSKVDLLGNNIYSIIHPDDIDIFQQQLTPKGNSRRSFYCRMMEKALSRNDPGRYEIIHVVGKLTPIPQGFWSSLATGHNLVKDEPSSPNT</sequence>
<dbReference type="PANTHER" id="PTHR23042">
    <property type="entry name" value="CIRCADIAN PROTEIN CLOCK/ARNT/BMAL/PAS"/>
    <property type="match status" value="1"/>
</dbReference>
<dbReference type="Gene3D" id="3.30.450.20">
    <property type="entry name" value="PAS domain"/>
    <property type="match status" value="1"/>
</dbReference>
<name>A0AAV2SKN3_MEGNR</name>
<keyword evidence="3" id="KW-1185">Reference proteome</keyword>
<dbReference type="SUPFAM" id="SSF55785">
    <property type="entry name" value="PYP-like sensor domain (PAS domain)"/>
    <property type="match status" value="1"/>
</dbReference>
<dbReference type="EMBL" id="CAXKWB010091727">
    <property type="protein sequence ID" value="CAL4216432.1"/>
    <property type="molecule type" value="Genomic_DNA"/>
</dbReference>
<feature type="non-terminal residue" evidence="2">
    <location>
        <position position="143"/>
    </location>
</feature>
<reference evidence="2 3" key="1">
    <citation type="submission" date="2024-05" db="EMBL/GenBank/DDBJ databases">
        <authorList>
            <person name="Wallberg A."/>
        </authorList>
    </citation>
    <scope>NUCLEOTIDE SEQUENCE [LARGE SCALE GENOMIC DNA]</scope>
</reference>
<dbReference type="Proteomes" id="UP001497623">
    <property type="component" value="Unassembled WGS sequence"/>
</dbReference>
<dbReference type="Pfam" id="PF00989">
    <property type="entry name" value="PAS"/>
    <property type="match status" value="1"/>
</dbReference>
<dbReference type="CDD" id="cd00130">
    <property type="entry name" value="PAS"/>
    <property type="match status" value="1"/>
</dbReference>
<proteinExistence type="predicted"/>
<dbReference type="PROSITE" id="PS50112">
    <property type="entry name" value="PAS"/>
    <property type="match status" value="1"/>
</dbReference>
<dbReference type="SMART" id="SM00091">
    <property type="entry name" value="PAS"/>
    <property type="match status" value="1"/>
</dbReference>
<feature type="non-terminal residue" evidence="2">
    <location>
        <position position="1"/>
    </location>
</feature>
<feature type="domain" description="PAS" evidence="1">
    <location>
        <begin position="17"/>
        <end position="80"/>
    </location>
</feature>
<evidence type="ECO:0000313" key="3">
    <source>
        <dbReference type="Proteomes" id="UP001497623"/>
    </source>
</evidence>
<organism evidence="2 3">
    <name type="scientific">Meganyctiphanes norvegica</name>
    <name type="common">Northern krill</name>
    <name type="synonym">Thysanopoda norvegica</name>
    <dbReference type="NCBI Taxonomy" id="48144"/>
    <lineage>
        <taxon>Eukaryota</taxon>
        <taxon>Metazoa</taxon>
        <taxon>Ecdysozoa</taxon>
        <taxon>Arthropoda</taxon>
        <taxon>Crustacea</taxon>
        <taxon>Multicrustacea</taxon>
        <taxon>Malacostraca</taxon>
        <taxon>Eumalacostraca</taxon>
        <taxon>Eucarida</taxon>
        <taxon>Euphausiacea</taxon>
        <taxon>Euphausiidae</taxon>
        <taxon>Meganyctiphanes</taxon>
    </lineage>
</organism>
<dbReference type="InterPro" id="IPR035965">
    <property type="entry name" value="PAS-like_dom_sf"/>
</dbReference>
<evidence type="ECO:0000313" key="2">
    <source>
        <dbReference type="EMBL" id="CAL4216432.1"/>
    </source>
</evidence>
<dbReference type="NCBIfam" id="TIGR00229">
    <property type="entry name" value="sensory_box"/>
    <property type="match status" value="1"/>
</dbReference>
<protein>
    <recommendedName>
        <fullName evidence="1">PAS domain-containing protein</fullName>
    </recommendedName>
</protein>
<dbReference type="InterPro" id="IPR050933">
    <property type="entry name" value="Circadian_TF"/>
</dbReference>
<dbReference type="GO" id="GO:0006355">
    <property type="term" value="P:regulation of DNA-templated transcription"/>
    <property type="evidence" value="ECO:0007669"/>
    <property type="project" value="InterPro"/>
</dbReference>
<dbReference type="InterPro" id="IPR000014">
    <property type="entry name" value="PAS"/>
</dbReference>
<accession>A0AAV2SKN3</accession>
<comment type="caution">
    <text evidence="2">The sequence shown here is derived from an EMBL/GenBank/DDBJ whole genome shotgun (WGS) entry which is preliminary data.</text>
</comment>
<gene>
    <name evidence="2" type="ORF">MNOR_LOCUS38754</name>
</gene>
<dbReference type="AlphaFoldDB" id="A0AAV2SKN3"/>